<organism evidence="1 2">
    <name type="scientific">Methylobacterium mesophilicum SR1.6/6</name>
    <dbReference type="NCBI Taxonomy" id="908290"/>
    <lineage>
        <taxon>Bacteria</taxon>
        <taxon>Pseudomonadati</taxon>
        <taxon>Pseudomonadota</taxon>
        <taxon>Alphaproteobacteria</taxon>
        <taxon>Hyphomicrobiales</taxon>
        <taxon>Methylobacteriaceae</taxon>
        <taxon>Methylobacterium</taxon>
    </lineage>
</organism>
<sequence length="85" mass="9089">MWGDHSYSEPPAGAVTCLSCGLVSIGMTRAETEARVARVNSRLLPGEEPIGLDYFTCCRAPRYRPARIGDVPDGATMGYVLAEGV</sequence>
<reference evidence="1 2" key="2">
    <citation type="journal article" date="2013" name="Genome Announc.">
        <title>Draft Genome Sequence of Methylobacterium mesophilicum Strain SR1.6/6, Isolated from Citrus sinensis.</title>
        <authorList>
            <person name="Marinho Almeida D."/>
            <person name="Dini-Andreote F."/>
            <person name="Camargo Neves A.A."/>
            <person name="Juca Ramos R.T."/>
            <person name="Andreote F.D."/>
            <person name="Carneiro A.R."/>
            <person name="Oliveira de Souza Lima A."/>
            <person name="Caracciolo Gomes de Sa P.H."/>
            <person name="Ribeiro Barbosa M.S."/>
            <person name="Araujo W.L."/>
            <person name="Silva A."/>
        </authorList>
    </citation>
    <scope>NUCLEOTIDE SEQUENCE [LARGE SCALE GENOMIC DNA]</scope>
    <source>
        <strain evidence="1 2">SR1.6/6</strain>
    </source>
</reference>
<dbReference type="RefSeq" id="WP_010682185.1">
    <property type="nucleotide sequence ID" value="NZ_CP043538.1"/>
</dbReference>
<dbReference type="EMBL" id="CP043538">
    <property type="protein sequence ID" value="QGY03180.1"/>
    <property type="molecule type" value="Genomic_DNA"/>
</dbReference>
<reference evidence="1 2" key="1">
    <citation type="journal article" date="2012" name="Genet. Mol. Biol.">
        <title>Analysis of 16S rRNA and mxaF genes revealing insights into Methylobacterium niche-specific plant association.</title>
        <authorList>
            <person name="Dourado M.N."/>
            <person name="Andreote F.D."/>
            <person name="Dini-Andreote F."/>
            <person name="Conti R."/>
            <person name="Araujo J.M."/>
            <person name="Araujo W.L."/>
        </authorList>
    </citation>
    <scope>NUCLEOTIDE SEQUENCE [LARGE SCALE GENOMIC DNA]</scope>
    <source>
        <strain evidence="1 2">SR1.6/6</strain>
    </source>
</reference>
<evidence type="ECO:0000313" key="2">
    <source>
        <dbReference type="Proteomes" id="UP000012488"/>
    </source>
</evidence>
<dbReference type="KEGG" id="mmes:MMSR116_15775"/>
<proteinExistence type="predicted"/>
<name>A0A6B9FKR5_9HYPH</name>
<protein>
    <submittedName>
        <fullName evidence="1">Uncharacterized protein</fullName>
    </submittedName>
</protein>
<dbReference type="OrthoDB" id="7996590at2"/>
<dbReference type="Proteomes" id="UP000012488">
    <property type="component" value="Chromosome"/>
</dbReference>
<dbReference type="AlphaFoldDB" id="A0A6B9FKR5"/>
<gene>
    <name evidence="1" type="ORF">MMSR116_15775</name>
</gene>
<evidence type="ECO:0000313" key="1">
    <source>
        <dbReference type="EMBL" id="QGY03180.1"/>
    </source>
</evidence>
<accession>A0A6B9FKR5</accession>